<reference evidence="1 2" key="1">
    <citation type="submission" date="2020-10" db="EMBL/GenBank/DDBJ databases">
        <title>Thermofilum lucidum 3507LT sp. nov. a novel member of Thermofilaceae family isolated from Chile hot spring, and proposal of description order Thermofilales.</title>
        <authorList>
            <person name="Zayulina K.S."/>
            <person name="Elcheninov A.G."/>
            <person name="Toshchakov S.V."/>
            <person name="Kublanov I.V."/>
        </authorList>
    </citation>
    <scope>NUCLEOTIDE SEQUENCE [LARGE SCALE GENOMIC DNA]</scope>
    <source>
        <strain evidence="1 2">3507LT</strain>
    </source>
</reference>
<dbReference type="EMBL" id="CP062310">
    <property type="protein sequence ID" value="QOJ78270.1"/>
    <property type="molecule type" value="Genomic_DNA"/>
</dbReference>
<sequence>MNFVVSAALSLASGRAQGEKVPRQTLREAYRLSKLSTTALPYHCDPAESVEALLGYAWIRKCLSSEFAVELIYNRLSKGDALEKALAFLVDYVLNSCLRG</sequence>
<dbReference type="InterPro" id="IPR038133">
    <property type="entry name" value="Ribo_III_sf_archaeal"/>
</dbReference>
<dbReference type="KEGG" id="thel:IG193_05730"/>
<name>A0A7L9FEP3_9CREN</name>
<dbReference type="Gene3D" id="1.10.1520.20">
    <property type="entry name" value="Ribonuclease III"/>
    <property type="match status" value="1"/>
</dbReference>
<dbReference type="InParanoid" id="A0A7L9FEP3"/>
<dbReference type="Proteomes" id="UP000594121">
    <property type="component" value="Chromosome"/>
</dbReference>
<dbReference type="SUPFAM" id="SSF69065">
    <property type="entry name" value="RNase III domain-like"/>
    <property type="match status" value="1"/>
</dbReference>
<keyword evidence="2" id="KW-1185">Reference proteome</keyword>
<organism evidence="1 2">
    <name type="scientific">Infirmifilum lucidum</name>
    <dbReference type="NCBI Taxonomy" id="2776706"/>
    <lineage>
        <taxon>Archaea</taxon>
        <taxon>Thermoproteota</taxon>
        <taxon>Thermoprotei</taxon>
        <taxon>Thermofilales</taxon>
        <taxon>Thermofilaceae</taxon>
        <taxon>Infirmifilum</taxon>
    </lineage>
</organism>
<dbReference type="Pfam" id="PF11469">
    <property type="entry name" value="Ribonucleas_3_2"/>
    <property type="match status" value="1"/>
</dbReference>
<evidence type="ECO:0000313" key="1">
    <source>
        <dbReference type="EMBL" id="QOJ78270.1"/>
    </source>
</evidence>
<dbReference type="InterPro" id="IPR021568">
    <property type="entry name" value="Ribonuclease_III_archaeal"/>
</dbReference>
<dbReference type="GO" id="GO:0004525">
    <property type="term" value="F:ribonuclease III activity"/>
    <property type="evidence" value="ECO:0007669"/>
    <property type="project" value="InterPro"/>
</dbReference>
<evidence type="ECO:0000313" key="2">
    <source>
        <dbReference type="Proteomes" id="UP000594121"/>
    </source>
</evidence>
<dbReference type="AlphaFoldDB" id="A0A7L9FEP3"/>
<proteinExistence type="predicted"/>
<accession>A0A7L9FEP3</accession>
<gene>
    <name evidence="1" type="ORF">IG193_05730</name>
</gene>
<dbReference type="InterPro" id="IPR036389">
    <property type="entry name" value="RNase_III_sf"/>
</dbReference>
<protein>
    <submittedName>
        <fullName evidence="1">Uncharacterized protein</fullName>
    </submittedName>
</protein>
<dbReference type="GO" id="GO:0006396">
    <property type="term" value="P:RNA processing"/>
    <property type="evidence" value="ECO:0007669"/>
    <property type="project" value="InterPro"/>
</dbReference>